<gene>
    <name evidence="2" type="ORF">NY014_02505</name>
</gene>
<sequence length="155" mass="17800">MNHLASFGRVSLFIIYFWFGLLKVIGISPAEPLVHNLFDQLLAGFIPFDLFNQLFGLAECLIGISWLVPRFTKWALYILLAHMVLTFLPVFFLPNDTWQTWFTPTLVGQYIIKNFALISLGLLIFKEYQLRVTIKSPEDLAKNYIAKEVRGNSVA</sequence>
<organism evidence="2 3">
    <name type="scientific">Algoriphagus limi</name>
    <dbReference type="NCBI Taxonomy" id="2975273"/>
    <lineage>
        <taxon>Bacteria</taxon>
        <taxon>Pseudomonadati</taxon>
        <taxon>Bacteroidota</taxon>
        <taxon>Cytophagia</taxon>
        <taxon>Cytophagales</taxon>
        <taxon>Cyclobacteriaceae</taxon>
        <taxon>Algoriphagus</taxon>
    </lineage>
</organism>
<proteinExistence type="predicted"/>
<evidence type="ECO:0000256" key="1">
    <source>
        <dbReference type="SAM" id="Phobius"/>
    </source>
</evidence>
<dbReference type="Proteomes" id="UP001206788">
    <property type="component" value="Unassembled WGS sequence"/>
</dbReference>
<dbReference type="EMBL" id="JANWGH010000001">
    <property type="protein sequence ID" value="MCS5489282.1"/>
    <property type="molecule type" value="Genomic_DNA"/>
</dbReference>
<keyword evidence="3" id="KW-1185">Reference proteome</keyword>
<feature type="transmembrane region" description="Helical" evidence="1">
    <location>
        <begin position="106"/>
        <end position="125"/>
    </location>
</feature>
<keyword evidence="1" id="KW-1133">Transmembrane helix</keyword>
<reference evidence="2 3" key="1">
    <citation type="submission" date="2022-08" db="EMBL/GenBank/DDBJ databases">
        <title>Algoriphagus sp. CAU 1643 isolated from mud.</title>
        <authorList>
            <person name="Kim W."/>
        </authorList>
    </citation>
    <scope>NUCLEOTIDE SEQUENCE [LARGE SCALE GENOMIC DNA]</scope>
    <source>
        <strain evidence="2 3">CAU 1643</strain>
    </source>
</reference>
<protein>
    <recommendedName>
        <fullName evidence="4">DoxX protein</fullName>
    </recommendedName>
</protein>
<evidence type="ECO:0000313" key="3">
    <source>
        <dbReference type="Proteomes" id="UP001206788"/>
    </source>
</evidence>
<dbReference type="RefSeq" id="WP_259412955.1">
    <property type="nucleotide sequence ID" value="NZ_JANWGH010000001.1"/>
</dbReference>
<accession>A0ABT2G2H3</accession>
<feature type="transmembrane region" description="Helical" evidence="1">
    <location>
        <begin position="50"/>
        <end position="68"/>
    </location>
</feature>
<evidence type="ECO:0008006" key="4">
    <source>
        <dbReference type="Google" id="ProtNLM"/>
    </source>
</evidence>
<keyword evidence="1" id="KW-0812">Transmembrane</keyword>
<feature type="transmembrane region" description="Helical" evidence="1">
    <location>
        <begin position="75"/>
        <end position="94"/>
    </location>
</feature>
<evidence type="ECO:0000313" key="2">
    <source>
        <dbReference type="EMBL" id="MCS5489282.1"/>
    </source>
</evidence>
<feature type="transmembrane region" description="Helical" evidence="1">
    <location>
        <begin position="12"/>
        <end position="30"/>
    </location>
</feature>
<name>A0ABT2G2H3_9BACT</name>
<keyword evidence="1" id="KW-0472">Membrane</keyword>
<comment type="caution">
    <text evidence="2">The sequence shown here is derived from an EMBL/GenBank/DDBJ whole genome shotgun (WGS) entry which is preliminary data.</text>
</comment>